<feature type="active site" evidence="5">
    <location>
        <position position="171"/>
    </location>
</feature>
<comment type="pathway">
    <text evidence="6">Amino-acid degradation; L-valine degradation.</text>
</comment>
<keyword evidence="3 6" id="KW-0560">Oxidoreductase</keyword>
<evidence type="ECO:0000256" key="1">
    <source>
        <dbReference type="ARBA" id="ARBA00009080"/>
    </source>
</evidence>
<comment type="caution">
    <text evidence="9">The sequence shown here is derived from an EMBL/GenBank/DDBJ whole genome shotgun (WGS) entry which is preliminary data.</text>
</comment>
<dbReference type="PANTHER" id="PTHR22981">
    <property type="entry name" value="3-HYDROXYISOBUTYRATE DEHYDROGENASE-RELATED"/>
    <property type="match status" value="1"/>
</dbReference>
<dbReference type="Proteomes" id="UP000277007">
    <property type="component" value="Unassembled WGS sequence"/>
</dbReference>
<dbReference type="PROSITE" id="PS00895">
    <property type="entry name" value="3_HYDROXYISOBUT_DH"/>
    <property type="match status" value="1"/>
</dbReference>
<dbReference type="UniPathway" id="UPA00362"/>
<keyword evidence="2 6" id="KW-0101">Branched-chain amino acid catabolism</keyword>
<evidence type="ECO:0000256" key="6">
    <source>
        <dbReference type="RuleBase" id="RU910714"/>
    </source>
</evidence>
<evidence type="ECO:0000256" key="3">
    <source>
        <dbReference type="ARBA" id="ARBA00023002"/>
    </source>
</evidence>
<dbReference type="RefSeq" id="WP_126614764.1">
    <property type="nucleotide sequence ID" value="NZ_JBHUCY010000029.1"/>
</dbReference>
<dbReference type="GO" id="GO:0008442">
    <property type="term" value="F:3-hydroxyisobutyrate dehydrogenase activity"/>
    <property type="evidence" value="ECO:0007669"/>
    <property type="project" value="UniProtKB-EC"/>
</dbReference>
<feature type="domain" description="6-phosphogluconate dehydrogenase NADP-binding" evidence="7">
    <location>
        <begin position="4"/>
        <end position="162"/>
    </location>
</feature>
<dbReference type="SUPFAM" id="SSF51735">
    <property type="entry name" value="NAD(P)-binding Rossmann-fold domains"/>
    <property type="match status" value="1"/>
</dbReference>
<sequence>MAVIGFIGLGNMGGPMAANLVKAGHSVQGFDLSAAAIDAATAAGVTIADSPAAVARGAEIVITMLPSGKHVLGVYDGADGIVAAVSPGTLLIDSSTIDVESARKAHALATARGAVAVDAPVSGGVGGAAAGTLTFMVGGETAAFERARPVLEAMGKKIVHCGGAGAGQAAKICNNMILGISMIGVCEAFVLAEKLGLSHQSLFDVASTASGQCWSLTSYCPVPGPVPTSPANRDYQPGFAAALMLKDLKLAQEASQSAGAPTPLGAAATQLYAMMTAAGEGGTDFSGIIRLLRGEG</sequence>
<dbReference type="PIRSF" id="PIRSF000103">
    <property type="entry name" value="HIBADH"/>
    <property type="match status" value="1"/>
</dbReference>
<dbReference type="InterPro" id="IPR006115">
    <property type="entry name" value="6PGDH_NADP-bd"/>
</dbReference>
<protein>
    <recommendedName>
        <fullName evidence="6">3-hydroxyisobutyrate dehydrogenase</fullName>
        <shortName evidence="6">HIBADH</shortName>
        <ecNumber evidence="6">1.1.1.31</ecNumber>
    </recommendedName>
</protein>
<dbReference type="GO" id="GO:0051287">
    <property type="term" value="F:NAD binding"/>
    <property type="evidence" value="ECO:0007669"/>
    <property type="project" value="InterPro"/>
</dbReference>
<dbReference type="Pfam" id="PF03446">
    <property type="entry name" value="NAD_binding_2"/>
    <property type="match status" value="1"/>
</dbReference>
<dbReference type="NCBIfam" id="TIGR01692">
    <property type="entry name" value="HIBADH"/>
    <property type="match status" value="1"/>
</dbReference>
<dbReference type="InterPro" id="IPR011548">
    <property type="entry name" value="HIBADH"/>
</dbReference>
<comment type="catalytic activity">
    <reaction evidence="6">
        <text>3-hydroxy-2-methylpropanoate + NAD(+) = 2-methyl-3-oxopropanoate + NADH + H(+)</text>
        <dbReference type="Rhea" id="RHEA:17681"/>
        <dbReference type="ChEBI" id="CHEBI:11805"/>
        <dbReference type="ChEBI" id="CHEBI:15378"/>
        <dbReference type="ChEBI" id="CHEBI:57540"/>
        <dbReference type="ChEBI" id="CHEBI:57700"/>
        <dbReference type="ChEBI" id="CHEBI:57945"/>
        <dbReference type="EC" id="1.1.1.31"/>
    </reaction>
</comment>
<dbReference type="Gene3D" id="1.10.1040.10">
    <property type="entry name" value="N-(1-d-carboxylethyl)-l-norvaline Dehydrogenase, domain 2"/>
    <property type="match status" value="1"/>
</dbReference>
<dbReference type="PANTHER" id="PTHR22981:SF7">
    <property type="entry name" value="3-HYDROXYISOBUTYRATE DEHYDROGENASE, MITOCHONDRIAL"/>
    <property type="match status" value="1"/>
</dbReference>
<name>A0A3S0IFV1_9PROT</name>
<evidence type="ECO:0000256" key="2">
    <source>
        <dbReference type="ARBA" id="ARBA00022456"/>
    </source>
</evidence>
<keyword evidence="10" id="KW-1185">Reference proteome</keyword>
<evidence type="ECO:0000256" key="4">
    <source>
        <dbReference type="ARBA" id="ARBA00023027"/>
    </source>
</evidence>
<gene>
    <name evidence="9" type="primary">mmsB</name>
    <name evidence="9" type="ORF">EJ903_10280</name>
</gene>
<comment type="similarity">
    <text evidence="1 6">Belongs to the HIBADH-related family.</text>
</comment>
<evidence type="ECO:0000313" key="9">
    <source>
        <dbReference type="EMBL" id="RTR21110.1"/>
    </source>
</evidence>
<dbReference type="OrthoDB" id="9812907at2"/>
<dbReference type="GO" id="GO:0050661">
    <property type="term" value="F:NADP binding"/>
    <property type="evidence" value="ECO:0007669"/>
    <property type="project" value="InterPro"/>
</dbReference>
<dbReference type="InterPro" id="IPR015815">
    <property type="entry name" value="HIBADH-related"/>
</dbReference>
<dbReference type="InterPro" id="IPR013328">
    <property type="entry name" value="6PGD_dom2"/>
</dbReference>
<accession>A0A3S0IFV1</accession>
<reference evidence="9 10" key="1">
    <citation type="submission" date="2018-12" db="EMBL/GenBank/DDBJ databases">
        <authorList>
            <person name="Yang Y."/>
        </authorList>
    </citation>
    <scope>NUCLEOTIDE SEQUENCE [LARGE SCALE GENOMIC DNA]</scope>
    <source>
        <strain evidence="9 10">L-25-5w-1</strain>
    </source>
</reference>
<keyword evidence="4 6" id="KW-0520">NAD</keyword>
<dbReference type="FunFam" id="1.10.1040.10:FF:000006">
    <property type="entry name" value="3-hydroxyisobutyrate dehydrogenase"/>
    <property type="match status" value="1"/>
</dbReference>
<evidence type="ECO:0000256" key="5">
    <source>
        <dbReference type="PIRSR" id="PIRSR000103-1"/>
    </source>
</evidence>
<dbReference type="EC" id="1.1.1.31" evidence="6"/>
<dbReference type="SUPFAM" id="SSF48179">
    <property type="entry name" value="6-phosphogluconate dehydrogenase C-terminal domain-like"/>
    <property type="match status" value="1"/>
</dbReference>
<dbReference type="InterPro" id="IPR029154">
    <property type="entry name" value="HIBADH-like_NADP-bd"/>
</dbReference>
<dbReference type="AlphaFoldDB" id="A0A3S0IFV1"/>
<organism evidence="9 10">
    <name type="scientific">Azospirillum griseum</name>
    <dbReference type="NCBI Taxonomy" id="2496639"/>
    <lineage>
        <taxon>Bacteria</taxon>
        <taxon>Pseudomonadati</taxon>
        <taxon>Pseudomonadota</taxon>
        <taxon>Alphaproteobacteria</taxon>
        <taxon>Rhodospirillales</taxon>
        <taxon>Azospirillaceae</taxon>
        <taxon>Azospirillum</taxon>
    </lineage>
</organism>
<dbReference type="InterPro" id="IPR002204">
    <property type="entry name" value="3-OH-isobutyrate_DH-rel_CS"/>
</dbReference>
<proteinExistence type="inferred from homology"/>
<dbReference type="EMBL" id="RXMA01000007">
    <property type="protein sequence ID" value="RTR21110.1"/>
    <property type="molecule type" value="Genomic_DNA"/>
</dbReference>
<dbReference type="GO" id="GO:0006574">
    <property type="term" value="P:L-valine catabolic process"/>
    <property type="evidence" value="ECO:0007669"/>
    <property type="project" value="UniProtKB-UniPathway"/>
</dbReference>
<dbReference type="InterPro" id="IPR008927">
    <property type="entry name" value="6-PGluconate_DH-like_C_sf"/>
</dbReference>
<dbReference type="InterPro" id="IPR036291">
    <property type="entry name" value="NAD(P)-bd_dom_sf"/>
</dbReference>
<evidence type="ECO:0000259" key="7">
    <source>
        <dbReference type="Pfam" id="PF03446"/>
    </source>
</evidence>
<evidence type="ECO:0000313" key="10">
    <source>
        <dbReference type="Proteomes" id="UP000277007"/>
    </source>
</evidence>
<dbReference type="Gene3D" id="3.40.50.720">
    <property type="entry name" value="NAD(P)-binding Rossmann-like Domain"/>
    <property type="match status" value="1"/>
</dbReference>
<feature type="domain" description="3-hydroxyisobutyrate dehydrogenase-like NAD-binding" evidence="8">
    <location>
        <begin position="165"/>
        <end position="292"/>
    </location>
</feature>
<dbReference type="Pfam" id="PF14833">
    <property type="entry name" value="NAD_binding_11"/>
    <property type="match status" value="1"/>
</dbReference>
<evidence type="ECO:0000259" key="8">
    <source>
        <dbReference type="Pfam" id="PF14833"/>
    </source>
</evidence>